<dbReference type="Pfam" id="PF05199">
    <property type="entry name" value="GMC_oxred_C"/>
    <property type="match status" value="1"/>
</dbReference>
<evidence type="ECO:0000313" key="3">
    <source>
        <dbReference type="EMBL" id="KAK5092329.1"/>
    </source>
</evidence>
<dbReference type="InterPro" id="IPR036188">
    <property type="entry name" value="FAD/NAD-bd_sf"/>
</dbReference>
<dbReference type="SUPFAM" id="SSF51905">
    <property type="entry name" value="FAD/NAD(P)-binding domain"/>
    <property type="match status" value="1"/>
</dbReference>
<dbReference type="PIRSF" id="PIRSF000137">
    <property type="entry name" value="Alcohol_oxidase"/>
    <property type="match status" value="1"/>
</dbReference>
<dbReference type="InterPro" id="IPR000172">
    <property type="entry name" value="GMC_OxRdtase_N"/>
</dbReference>
<accession>A0ABR0K9B4</accession>
<protein>
    <recommendedName>
        <fullName evidence="2">Glucose-methanol-choline oxidoreductase N-terminal domain-containing protein</fullName>
    </recommendedName>
</protein>
<dbReference type="InterPro" id="IPR007867">
    <property type="entry name" value="GMC_OxRtase_C"/>
</dbReference>
<organism evidence="3 4">
    <name type="scientific">Lithohypha guttulata</name>
    <dbReference type="NCBI Taxonomy" id="1690604"/>
    <lineage>
        <taxon>Eukaryota</taxon>
        <taxon>Fungi</taxon>
        <taxon>Dikarya</taxon>
        <taxon>Ascomycota</taxon>
        <taxon>Pezizomycotina</taxon>
        <taxon>Eurotiomycetes</taxon>
        <taxon>Chaetothyriomycetidae</taxon>
        <taxon>Chaetothyriales</taxon>
        <taxon>Trichomeriaceae</taxon>
        <taxon>Lithohypha</taxon>
    </lineage>
</organism>
<evidence type="ECO:0000259" key="2">
    <source>
        <dbReference type="PROSITE" id="PS00624"/>
    </source>
</evidence>
<dbReference type="Gene3D" id="3.30.560.10">
    <property type="entry name" value="Glucose Oxidase, domain 3"/>
    <property type="match status" value="1"/>
</dbReference>
<comment type="similarity">
    <text evidence="1">Belongs to the GMC oxidoreductase family.</text>
</comment>
<dbReference type="Gene3D" id="3.50.50.60">
    <property type="entry name" value="FAD/NAD(P)-binding domain"/>
    <property type="match status" value="1"/>
</dbReference>
<dbReference type="PANTHER" id="PTHR11552:SF210">
    <property type="entry name" value="GLUCOSE-METHANOL-CHOLINE OXIDOREDUCTASE N-TERMINAL DOMAIN-CONTAINING PROTEIN-RELATED"/>
    <property type="match status" value="1"/>
</dbReference>
<evidence type="ECO:0000256" key="1">
    <source>
        <dbReference type="ARBA" id="ARBA00010790"/>
    </source>
</evidence>
<dbReference type="EMBL" id="JAVRRG010000060">
    <property type="protein sequence ID" value="KAK5092329.1"/>
    <property type="molecule type" value="Genomic_DNA"/>
</dbReference>
<dbReference type="SUPFAM" id="SSF54373">
    <property type="entry name" value="FAD-linked reductases, C-terminal domain"/>
    <property type="match status" value="1"/>
</dbReference>
<dbReference type="PROSITE" id="PS00624">
    <property type="entry name" value="GMC_OXRED_2"/>
    <property type="match status" value="1"/>
</dbReference>
<dbReference type="InterPro" id="IPR012132">
    <property type="entry name" value="GMC_OxRdtase"/>
</dbReference>
<dbReference type="Proteomes" id="UP001345013">
    <property type="component" value="Unassembled WGS sequence"/>
</dbReference>
<gene>
    <name evidence="3" type="ORF">LTR24_005355</name>
</gene>
<keyword evidence="4" id="KW-1185">Reference proteome</keyword>
<reference evidence="3 4" key="1">
    <citation type="submission" date="2023-08" db="EMBL/GenBank/DDBJ databases">
        <title>Black Yeasts Isolated from many extreme environments.</title>
        <authorList>
            <person name="Coleine C."/>
            <person name="Stajich J.E."/>
            <person name="Selbmann L."/>
        </authorList>
    </citation>
    <scope>NUCLEOTIDE SEQUENCE [LARGE SCALE GENOMIC DNA]</scope>
    <source>
        <strain evidence="3 4">CCFEE 5885</strain>
    </source>
</reference>
<dbReference type="PANTHER" id="PTHR11552">
    <property type="entry name" value="GLUCOSE-METHANOL-CHOLINE GMC OXIDOREDUCTASE"/>
    <property type="match status" value="1"/>
</dbReference>
<sequence length="608" mass="66491">MSSSNVPASYDIIIVGGGTAGCVLAARLSEVSGLSVLLLETGGNNNDDPRVKTPALFGQALGDPNLDWDYHTVPQTGLDGKTSLLARGKGLGGSSLINLLALVYPSKSGFDAWADIGNPGWDWDSILPYLRKFQTFHMPSEKVVQGLGLDNIDVDAQGRDGPIQASYQNEDQLPIDKAWIQTFKNMGYAMKEDTMFGRSLGGYQITSAIDPQTRERSHASNAYLDHAMYRSNLEVLLNVLVDKLVFTEGAEPQVSGVEFLRDGQKHVAYARKEVILCAGSIVSPCILERSGVGKRAHLQALGVDVIVDNDHVGQNLQDHLMCAASFEANDDLETTDNFRDPDYVGAAMAQYQRDRTGPLAGAVASSAYMPLLDEDKESGNTTFQQLVNQHLKQHNGSVGKYYEAFTRKVLLDQHEACASFWLIKGQVHMQHNIAKDMFAPTNSGKYLSLLAVLAHLLSRGGVHCMSADPNNPPNIDPKYYSHPLDEELMARQIRLVQTVVEAEPFKSLVKPGGRRIPEWASFDSLEETKKLMLYSCMSQQHPCGTCAMLPREQGGVVDPRLNVYGVRGLRVCDASIMPIIPRGPIQTSVYACAEKGADMIKADLGYLT</sequence>
<feature type="domain" description="Glucose-methanol-choline oxidoreductase N-terminal" evidence="2">
    <location>
        <begin position="279"/>
        <end position="293"/>
    </location>
</feature>
<proteinExistence type="inferred from homology"/>
<evidence type="ECO:0000313" key="4">
    <source>
        <dbReference type="Proteomes" id="UP001345013"/>
    </source>
</evidence>
<dbReference type="Pfam" id="PF00732">
    <property type="entry name" value="GMC_oxred_N"/>
    <property type="match status" value="1"/>
</dbReference>
<name>A0ABR0K9B4_9EURO</name>
<comment type="caution">
    <text evidence="3">The sequence shown here is derived from an EMBL/GenBank/DDBJ whole genome shotgun (WGS) entry which is preliminary data.</text>
</comment>